<dbReference type="Pfam" id="PF03476">
    <property type="entry name" value="MOSC_N"/>
    <property type="match status" value="1"/>
</dbReference>
<proteinExistence type="predicted"/>
<sequence length="267" mass="29706">MTMLLSALYRYPLKSGRAEALSQNQLEERGLPQDREWMIANAAGVQITARTEPRIVLICAEVTPDGLWLKAPGMADLFVALAQFNELHQADVWETEFLARRGAVDADAWLSAYLNQSVHLMWLGLEPHRRLKNHPDVAISFVDTYPLLIIGEGSLQALNARVGRELAMLRFRPNLVIANSAPFAEDTWQRIRIGEVEIELSKPCERCLMTTLDPDTAERSRDSEPLRSLAQFRKMGAAVVFGQNARVVQGGALQLGLPVAVLSHKNG</sequence>
<dbReference type="EMBL" id="JAJAWG010000002">
    <property type="protein sequence ID" value="MCB5195825.1"/>
    <property type="molecule type" value="Genomic_DNA"/>
</dbReference>
<dbReference type="Proteomes" id="UP001198034">
    <property type="component" value="Unassembled WGS sequence"/>
</dbReference>
<dbReference type="SUPFAM" id="SSF50800">
    <property type="entry name" value="PK beta-barrel domain-like"/>
    <property type="match status" value="1"/>
</dbReference>
<name>A0ABS8BJB8_9NEIS</name>
<dbReference type="SUPFAM" id="SSF141673">
    <property type="entry name" value="MOSC N-terminal domain-like"/>
    <property type="match status" value="1"/>
</dbReference>
<dbReference type="InterPro" id="IPR005303">
    <property type="entry name" value="MOCOS_middle"/>
</dbReference>
<dbReference type="PANTHER" id="PTHR14237:SF19">
    <property type="entry name" value="MITOCHONDRIAL AMIDOXIME REDUCING COMPONENT 1"/>
    <property type="match status" value="1"/>
</dbReference>
<dbReference type="Gene3D" id="2.40.33.20">
    <property type="entry name" value="PK beta-barrel domain-like"/>
    <property type="match status" value="1"/>
</dbReference>
<dbReference type="InterPro" id="IPR005302">
    <property type="entry name" value="MoCF_Sase_C"/>
</dbReference>
<accession>A0ABS8BJB8</accession>
<keyword evidence="3" id="KW-1185">Reference proteome</keyword>
<dbReference type="RefSeq" id="WP_226763608.1">
    <property type="nucleotide sequence ID" value="NZ_JAJAWG010000002.1"/>
</dbReference>
<comment type="caution">
    <text evidence="2">The sequence shown here is derived from an EMBL/GenBank/DDBJ whole genome shotgun (WGS) entry which is preliminary data.</text>
</comment>
<evidence type="ECO:0000313" key="3">
    <source>
        <dbReference type="Proteomes" id="UP001198034"/>
    </source>
</evidence>
<dbReference type="InterPro" id="IPR011037">
    <property type="entry name" value="Pyrv_Knase-like_insert_dom_sf"/>
</dbReference>
<protein>
    <submittedName>
        <fullName evidence="2">MOSC domain-containing protein</fullName>
    </submittedName>
</protein>
<gene>
    <name evidence="2" type="ORF">LG219_05920</name>
</gene>
<feature type="domain" description="MOSC" evidence="1">
    <location>
        <begin position="112"/>
        <end position="262"/>
    </location>
</feature>
<dbReference type="PROSITE" id="PS51340">
    <property type="entry name" value="MOSC"/>
    <property type="match status" value="1"/>
</dbReference>
<reference evidence="2 3" key="1">
    <citation type="submission" date="2021-10" db="EMBL/GenBank/DDBJ databases">
        <authorList>
            <person name="Chen M."/>
        </authorList>
    </citation>
    <scope>NUCLEOTIDE SEQUENCE [LARGE SCALE GENOMIC DNA]</scope>
    <source>
        <strain evidence="2 3">H3-26</strain>
    </source>
</reference>
<organism evidence="2 3">
    <name type="scientific">Deefgea salmonis</name>
    <dbReference type="NCBI Taxonomy" id="2875502"/>
    <lineage>
        <taxon>Bacteria</taxon>
        <taxon>Pseudomonadati</taxon>
        <taxon>Pseudomonadota</taxon>
        <taxon>Betaproteobacteria</taxon>
        <taxon>Neisseriales</taxon>
        <taxon>Chitinibacteraceae</taxon>
        <taxon>Deefgea</taxon>
    </lineage>
</organism>
<evidence type="ECO:0000313" key="2">
    <source>
        <dbReference type="EMBL" id="MCB5195825.1"/>
    </source>
</evidence>
<dbReference type="PANTHER" id="PTHR14237">
    <property type="entry name" value="MOLYBDOPTERIN COFACTOR SULFURASE MOSC"/>
    <property type="match status" value="1"/>
</dbReference>
<evidence type="ECO:0000259" key="1">
    <source>
        <dbReference type="PROSITE" id="PS51340"/>
    </source>
</evidence>
<dbReference type="Pfam" id="PF03473">
    <property type="entry name" value="MOSC"/>
    <property type="match status" value="1"/>
</dbReference>